<sequence>RNFHSCQIADSLVPNSNRAFARASRTLAILGHMSSVMLSMLIPYSVIKIESKPSIRLARSLAARAFHRVLVEPFETLAILPH</sequence>
<reference evidence="2" key="1">
    <citation type="submission" date="2019-12" db="EMBL/GenBank/DDBJ databases">
        <authorList>
            <person name="Scholes J."/>
        </authorList>
    </citation>
    <scope>NUCLEOTIDE SEQUENCE</scope>
</reference>
<evidence type="ECO:0000313" key="2">
    <source>
        <dbReference type="EMBL" id="CAA0815831.1"/>
    </source>
</evidence>
<keyword evidence="1" id="KW-0472">Membrane</keyword>
<dbReference type="AlphaFoldDB" id="A0A9N7MU39"/>
<name>A0A9N7MU39_STRHE</name>
<feature type="non-terminal residue" evidence="2">
    <location>
        <position position="1"/>
    </location>
</feature>
<dbReference type="Proteomes" id="UP001153555">
    <property type="component" value="Unassembled WGS sequence"/>
</dbReference>
<evidence type="ECO:0000256" key="1">
    <source>
        <dbReference type="SAM" id="Phobius"/>
    </source>
</evidence>
<keyword evidence="1" id="KW-1133">Transmembrane helix</keyword>
<feature type="non-terminal residue" evidence="2">
    <location>
        <position position="82"/>
    </location>
</feature>
<protein>
    <submittedName>
        <fullName evidence="2">Uncharacterized protein</fullName>
    </submittedName>
</protein>
<accession>A0A9N7MU39</accession>
<proteinExistence type="predicted"/>
<dbReference type="EMBL" id="CACSLK010013607">
    <property type="protein sequence ID" value="CAA0815831.1"/>
    <property type="molecule type" value="Genomic_DNA"/>
</dbReference>
<comment type="caution">
    <text evidence="2">The sequence shown here is derived from an EMBL/GenBank/DDBJ whole genome shotgun (WGS) entry which is preliminary data.</text>
</comment>
<feature type="transmembrane region" description="Helical" evidence="1">
    <location>
        <begin position="27"/>
        <end position="47"/>
    </location>
</feature>
<organism evidence="2 3">
    <name type="scientific">Striga hermonthica</name>
    <name type="common">Purple witchweed</name>
    <name type="synonym">Buchnera hermonthica</name>
    <dbReference type="NCBI Taxonomy" id="68872"/>
    <lineage>
        <taxon>Eukaryota</taxon>
        <taxon>Viridiplantae</taxon>
        <taxon>Streptophyta</taxon>
        <taxon>Embryophyta</taxon>
        <taxon>Tracheophyta</taxon>
        <taxon>Spermatophyta</taxon>
        <taxon>Magnoliopsida</taxon>
        <taxon>eudicotyledons</taxon>
        <taxon>Gunneridae</taxon>
        <taxon>Pentapetalae</taxon>
        <taxon>asterids</taxon>
        <taxon>lamiids</taxon>
        <taxon>Lamiales</taxon>
        <taxon>Orobanchaceae</taxon>
        <taxon>Buchnereae</taxon>
        <taxon>Striga</taxon>
    </lineage>
</organism>
<keyword evidence="3" id="KW-1185">Reference proteome</keyword>
<gene>
    <name evidence="2" type="ORF">SHERM_15717</name>
</gene>
<keyword evidence="1" id="KW-0812">Transmembrane</keyword>
<evidence type="ECO:0000313" key="3">
    <source>
        <dbReference type="Proteomes" id="UP001153555"/>
    </source>
</evidence>